<dbReference type="EMBL" id="LQOD01000278">
    <property type="protein sequence ID" value="KXT92522.1"/>
    <property type="molecule type" value="Genomic_DNA"/>
</dbReference>
<keyword evidence="1" id="KW-1133">Transmembrane helix</keyword>
<dbReference type="Proteomes" id="UP000070458">
    <property type="component" value="Unassembled WGS sequence"/>
</dbReference>
<evidence type="ECO:0000313" key="3">
    <source>
        <dbReference type="Proteomes" id="UP000070458"/>
    </source>
</evidence>
<gene>
    <name evidence="2" type="ORF">SMIDD26_01199</name>
</gene>
<sequence length="134" mass="13425">MTASTAFLTAAFSSGVKLSLSATTVLAAGVFASFPPLSFLASSWTLTKSVDGITDTLPSLTTAAFPLSSTTTSAPGFAALTLSSIAFFSASDNFSGFATFVFAAGVTALSFAPLGCVTSSVETSVMLPFSGFTV</sequence>
<accession>A0A139PRA4</accession>
<reference evidence="2 3" key="1">
    <citation type="submission" date="2016-01" db="EMBL/GenBank/DDBJ databases">
        <title>Highly variable Streptococcus oralis are common among viridans streptococci isolated from primates.</title>
        <authorList>
            <person name="Denapaite D."/>
            <person name="Rieger M."/>
            <person name="Koendgen S."/>
            <person name="Brueckner R."/>
            <person name="Ochigava I."/>
            <person name="Kappeler P."/>
            <person name="Maetz-Rensing K."/>
            <person name="Leendertz F."/>
            <person name="Hakenbeck R."/>
        </authorList>
    </citation>
    <scope>NUCLEOTIDE SEQUENCE [LARGE SCALE GENOMIC DNA]</scope>
    <source>
        <strain evidence="2 3">DD26</strain>
    </source>
</reference>
<dbReference type="AlphaFoldDB" id="A0A139PRA4"/>
<keyword evidence="1" id="KW-0472">Membrane</keyword>
<organism evidence="2 3">
    <name type="scientific">Streptococcus mitis</name>
    <dbReference type="NCBI Taxonomy" id="28037"/>
    <lineage>
        <taxon>Bacteria</taxon>
        <taxon>Bacillati</taxon>
        <taxon>Bacillota</taxon>
        <taxon>Bacilli</taxon>
        <taxon>Lactobacillales</taxon>
        <taxon>Streptococcaceae</taxon>
        <taxon>Streptococcus</taxon>
        <taxon>Streptococcus mitis group</taxon>
    </lineage>
</organism>
<dbReference type="PATRIC" id="fig|28037.233.peg.1401"/>
<evidence type="ECO:0000256" key="1">
    <source>
        <dbReference type="SAM" id="Phobius"/>
    </source>
</evidence>
<proteinExistence type="predicted"/>
<keyword evidence="1" id="KW-0812">Transmembrane</keyword>
<feature type="transmembrane region" description="Helical" evidence="1">
    <location>
        <begin position="97"/>
        <end position="117"/>
    </location>
</feature>
<name>A0A139PRA4_STRMT</name>
<protein>
    <submittedName>
        <fullName evidence="2">Uncharacterized protein</fullName>
    </submittedName>
</protein>
<evidence type="ECO:0000313" key="2">
    <source>
        <dbReference type="EMBL" id="KXT92522.1"/>
    </source>
</evidence>
<comment type="caution">
    <text evidence="2">The sequence shown here is derived from an EMBL/GenBank/DDBJ whole genome shotgun (WGS) entry which is preliminary data.</text>
</comment>